<evidence type="ECO:0000313" key="2">
    <source>
        <dbReference type="Proteomes" id="UP000821853"/>
    </source>
</evidence>
<evidence type="ECO:0000313" key="1">
    <source>
        <dbReference type="EMBL" id="KAH9383432.1"/>
    </source>
</evidence>
<dbReference type="VEuPathDB" id="VectorBase:HLOH_055862"/>
<dbReference type="Proteomes" id="UP000821853">
    <property type="component" value="Unassembled WGS sequence"/>
</dbReference>
<gene>
    <name evidence="1" type="ORF">HPB48_024783</name>
</gene>
<name>A0A9J6H930_HAELO</name>
<accession>A0A9J6H930</accession>
<dbReference type="AlphaFoldDB" id="A0A9J6H930"/>
<proteinExistence type="predicted"/>
<dbReference type="EMBL" id="JABSTR010001094">
    <property type="protein sequence ID" value="KAH9383432.1"/>
    <property type="molecule type" value="Genomic_DNA"/>
</dbReference>
<protein>
    <submittedName>
        <fullName evidence="1">Uncharacterized protein</fullName>
    </submittedName>
</protein>
<comment type="caution">
    <text evidence="1">The sequence shown here is derived from an EMBL/GenBank/DDBJ whole genome shotgun (WGS) entry which is preliminary data.</text>
</comment>
<organism evidence="1 2">
    <name type="scientific">Haemaphysalis longicornis</name>
    <name type="common">Bush tick</name>
    <dbReference type="NCBI Taxonomy" id="44386"/>
    <lineage>
        <taxon>Eukaryota</taxon>
        <taxon>Metazoa</taxon>
        <taxon>Ecdysozoa</taxon>
        <taxon>Arthropoda</taxon>
        <taxon>Chelicerata</taxon>
        <taxon>Arachnida</taxon>
        <taxon>Acari</taxon>
        <taxon>Parasitiformes</taxon>
        <taxon>Ixodida</taxon>
        <taxon>Ixodoidea</taxon>
        <taxon>Ixodidae</taxon>
        <taxon>Haemaphysalinae</taxon>
        <taxon>Haemaphysalis</taxon>
    </lineage>
</organism>
<reference evidence="1 2" key="1">
    <citation type="journal article" date="2020" name="Cell">
        <title>Large-Scale Comparative Analyses of Tick Genomes Elucidate Their Genetic Diversity and Vector Capacities.</title>
        <authorList>
            <consortium name="Tick Genome and Microbiome Consortium (TIGMIC)"/>
            <person name="Jia N."/>
            <person name="Wang J."/>
            <person name="Shi W."/>
            <person name="Du L."/>
            <person name="Sun Y."/>
            <person name="Zhan W."/>
            <person name="Jiang J.F."/>
            <person name="Wang Q."/>
            <person name="Zhang B."/>
            <person name="Ji P."/>
            <person name="Bell-Sakyi L."/>
            <person name="Cui X.M."/>
            <person name="Yuan T.T."/>
            <person name="Jiang B.G."/>
            <person name="Yang W.F."/>
            <person name="Lam T.T."/>
            <person name="Chang Q.C."/>
            <person name="Ding S.J."/>
            <person name="Wang X.J."/>
            <person name="Zhu J.G."/>
            <person name="Ruan X.D."/>
            <person name="Zhao L."/>
            <person name="Wei J.T."/>
            <person name="Ye R.Z."/>
            <person name="Que T.C."/>
            <person name="Du C.H."/>
            <person name="Zhou Y.H."/>
            <person name="Cheng J.X."/>
            <person name="Dai P.F."/>
            <person name="Guo W.B."/>
            <person name="Han X.H."/>
            <person name="Huang E.J."/>
            <person name="Li L.F."/>
            <person name="Wei W."/>
            <person name="Gao Y.C."/>
            <person name="Liu J.Z."/>
            <person name="Shao H.Z."/>
            <person name="Wang X."/>
            <person name="Wang C.C."/>
            <person name="Yang T.C."/>
            <person name="Huo Q.B."/>
            <person name="Li W."/>
            <person name="Chen H.Y."/>
            <person name="Chen S.E."/>
            <person name="Zhou L.G."/>
            <person name="Ni X.B."/>
            <person name="Tian J.H."/>
            <person name="Sheng Y."/>
            <person name="Liu T."/>
            <person name="Pan Y.S."/>
            <person name="Xia L.Y."/>
            <person name="Li J."/>
            <person name="Zhao F."/>
            <person name="Cao W.C."/>
        </authorList>
    </citation>
    <scope>NUCLEOTIDE SEQUENCE [LARGE SCALE GENOMIC DNA]</scope>
    <source>
        <strain evidence="1">HaeL-2018</strain>
    </source>
</reference>
<sequence>MEVDLVAGVRCKKLAWLCVTRQETRRARSEGLRSYMKAAQSQGWGALSGVFCGNAQHILGGGAEGCLERVESGRGVACLKTEGLVRHRSARSVVIAMGRRRALAQQAKLAQLDKTKSRKMKGLCGFAPVSHPVVHGFGAVPMYVAAPGNAVGYAPPPPSLVHPPPPPLLTSHPPGLLDSSGGLPPWPVAPPDGKETLLFYRAPISGWGTPSFVPRCVAAVSFYDLDLVPVVGSRVEANRRACVCPAVGVEERRTFRPLCVRRYGRLGMGPPPKLGFSAWRRTYLFGDGTALARFLTLLLAAVSPCWLRLYPFPPAPCREGELRSSSVEER</sequence>
<keyword evidence="2" id="KW-1185">Reference proteome</keyword>